<evidence type="ECO:0000313" key="2">
    <source>
        <dbReference type="Proteomes" id="UP001549086"/>
    </source>
</evidence>
<evidence type="ECO:0000313" key="1">
    <source>
        <dbReference type="EMBL" id="MET3589296.1"/>
    </source>
</evidence>
<gene>
    <name evidence="1" type="ORF">ABID23_000373</name>
</gene>
<dbReference type="Proteomes" id="UP001549086">
    <property type="component" value="Unassembled WGS sequence"/>
</dbReference>
<protein>
    <submittedName>
        <fullName evidence="1">Uncharacterized protein</fullName>
    </submittedName>
</protein>
<reference evidence="1 2" key="1">
    <citation type="submission" date="2024-06" db="EMBL/GenBank/DDBJ databases">
        <title>Genomic Encyclopedia of Type Strains, Phase IV (KMG-IV): sequencing the most valuable type-strain genomes for metagenomic binning, comparative biology and taxonomic classification.</title>
        <authorList>
            <person name="Goeker M."/>
        </authorList>
    </citation>
    <scope>NUCLEOTIDE SEQUENCE [LARGE SCALE GENOMIC DNA]</scope>
    <source>
        <strain evidence="1 2">DSM 23649</strain>
    </source>
</reference>
<organism evidence="1 2">
    <name type="scientific">Bartonella silvatica</name>
    <dbReference type="NCBI Taxonomy" id="357760"/>
    <lineage>
        <taxon>Bacteria</taxon>
        <taxon>Pseudomonadati</taxon>
        <taxon>Pseudomonadota</taxon>
        <taxon>Alphaproteobacteria</taxon>
        <taxon>Hyphomicrobiales</taxon>
        <taxon>Bartonellaceae</taxon>
        <taxon>Bartonella</taxon>
    </lineage>
</organism>
<name>A0ABV2HFH6_9HYPH</name>
<dbReference type="RefSeq" id="WP_354188980.1">
    <property type="nucleotide sequence ID" value="NZ_JBEPLI010000002.1"/>
</dbReference>
<sequence>MSHPLYSDNEHVTLRSLLKYYRQQAKSPRELGTMFENLVMVYLTKAPLQK</sequence>
<dbReference type="EMBL" id="JBEPLI010000002">
    <property type="protein sequence ID" value="MET3589296.1"/>
    <property type="molecule type" value="Genomic_DNA"/>
</dbReference>
<accession>A0ABV2HFH6</accession>
<keyword evidence="2" id="KW-1185">Reference proteome</keyword>
<proteinExistence type="predicted"/>
<comment type="caution">
    <text evidence="1">The sequence shown here is derived from an EMBL/GenBank/DDBJ whole genome shotgun (WGS) entry which is preliminary data.</text>
</comment>